<accession>A0A8H6VN98</accession>
<keyword evidence="2" id="KW-1185">Reference proteome</keyword>
<feature type="non-terminal residue" evidence="1">
    <location>
        <position position="137"/>
    </location>
</feature>
<comment type="caution">
    <text evidence="1">The sequence shown here is derived from an EMBL/GenBank/DDBJ whole genome shotgun (WGS) entry which is preliminary data.</text>
</comment>
<evidence type="ECO:0000313" key="1">
    <source>
        <dbReference type="EMBL" id="KAF7192950.1"/>
    </source>
</evidence>
<proteinExistence type="predicted"/>
<sequence length="137" mass="15204">MATPTGATQSNAATRVFGITELLEAIFEDVRAAEAPDTFFNGHHFQNAPNKALIKLTGVNHTFKACIEQSKLFQKHTWLGNDNKIVPNPTYASIPAVLIDRERQTMVTQAAHIAPLLWFVSRQLGCPITKLDFNEIT</sequence>
<dbReference type="AlphaFoldDB" id="A0A8H6VN98"/>
<organism evidence="1 2">
    <name type="scientific">Pseudocercospora fuligena</name>
    <dbReference type="NCBI Taxonomy" id="685502"/>
    <lineage>
        <taxon>Eukaryota</taxon>
        <taxon>Fungi</taxon>
        <taxon>Dikarya</taxon>
        <taxon>Ascomycota</taxon>
        <taxon>Pezizomycotina</taxon>
        <taxon>Dothideomycetes</taxon>
        <taxon>Dothideomycetidae</taxon>
        <taxon>Mycosphaerellales</taxon>
        <taxon>Mycosphaerellaceae</taxon>
        <taxon>Pseudocercospora</taxon>
    </lineage>
</organism>
<dbReference type="Proteomes" id="UP000660729">
    <property type="component" value="Unassembled WGS sequence"/>
</dbReference>
<protein>
    <submittedName>
        <fullName evidence="1">Uncharacterized protein</fullName>
    </submittedName>
</protein>
<gene>
    <name evidence="1" type="ORF">HII31_05761</name>
</gene>
<name>A0A8H6VN98_9PEZI</name>
<reference evidence="1" key="1">
    <citation type="submission" date="2020-04" db="EMBL/GenBank/DDBJ databases">
        <title>Draft genome resource of the tomato pathogen Pseudocercospora fuligena.</title>
        <authorList>
            <person name="Zaccaron A."/>
        </authorList>
    </citation>
    <scope>NUCLEOTIDE SEQUENCE</scope>
    <source>
        <strain evidence="1">PF001</strain>
    </source>
</reference>
<evidence type="ECO:0000313" key="2">
    <source>
        <dbReference type="Proteomes" id="UP000660729"/>
    </source>
</evidence>
<dbReference type="OrthoDB" id="3645610at2759"/>
<dbReference type="EMBL" id="JABCIY010000101">
    <property type="protein sequence ID" value="KAF7192950.1"/>
    <property type="molecule type" value="Genomic_DNA"/>
</dbReference>